<sequence>MSTTESEAKVSLPEGLCRRTWERIVAERRLVEVTSDDGTALRTLTSPMTPEPVGEVRVFVAEDEDEPVAKLVYVGLAVEMIGLDSHMVFAFTREGLPIPHFTLDSVLGQGSYAFHLDLIQRADLGTHLAYLDWAHEPLTETYEDVATWPGLSKAQIGPRQNAMMSPWMLVNRADADAFVSIESAVTTYLEHWFSLLDAEIPAEVLADLADTDLAARDARNRALVFSPEVDKVWAQITRLIGEESAEDVRAQLLDNEVHA</sequence>
<name>A0A5C4MPY9_9ACTN</name>
<reference evidence="1 2" key="1">
    <citation type="submission" date="2019-05" db="EMBL/GenBank/DDBJ databases">
        <title>Mumia sp. nov., isolated from the intestinal contents of plateau pika (Ochotona curzoniae) in the Qinghai-Tibet plateau of China.</title>
        <authorList>
            <person name="Tian Z."/>
        </authorList>
    </citation>
    <scope>NUCLEOTIDE SEQUENCE [LARGE SCALE GENOMIC DNA]</scope>
    <source>
        <strain evidence="2">527</strain>
    </source>
</reference>
<protein>
    <recommendedName>
        <fullName evidence="3">Red chlorophyll catabolite reductase (RCC reductase)</fullName>
    </recommendedName>
</protein>
<dbReference type="AlphaFoldDB" id="A0A5C4MPY9"/>
<dbReference type="RefSeq" id="WP_139088267.1">
    <property type="nucleotide sequence ID" value="NZ_VDFR01000066.1"/>
</dbReference>
<accession>A0A5C4MPY9</accession>
<dbReference type="OrthoDB" id="3285699at2"/>
<dbReference type="Gene3D" id="3.40.1500.20">
    <property type="match status" value="1"/>
</dbReference>
<evidence type="ECO:0000313" key="1">
    <source>
        <dbReference type="EMBL" id="TNC45342.1"/>
    </source>
</evidence>
<organism evidence="1 2">
    <name type="scientific">Mumia zhuanghuii</name>
    <dbReference type="NCBI Taxonomy" id="2585211"/>
    <lineage>
        <taxon>Bacteria</taxon>
        <taxon>Bacillati</taxon>
        <taxon>Actinomycetota</taxon>
        <taxon>Actinomycetes</taxon>
        <taxon>Propionibacteriales</taxon>
        <taxon>Nocardioidaceae</taxon>
        <taxon>Mumia</taxon>
    </lineage>
</organism>
<gene>
    <name evidence="1" type="ORF">FHE65_14670</name>
</gene>
<dbReference type="Proteomes" id="UP000306740">
    <property type="component" value="Unassembled WGS sequence"/>
</dbReference>
<evidence type="ECO:0008006" key="3">
    <source>
        <dbReference type="Google" id="ProtNLM"/>
    </source>
</evidence>
<comment type="caution">
    <text evidence="1">The sequence shown here is derived from an EMBL/GenBank/DDBJ whole genome shotgun (WGS) entry which is preliminary data.</text>
</comment>
<proteinExistence type="predicted"/>
<evidence type="ECO:0000313" key="2">
    <source>
        <dbReference type="Proteomes" id="UP000306740"/>
    </source>
</evidence>
<dbReference type="EMBL" id="VDFR01000066">
    <property type="protein sequence ID" value="TNC45342.1"/>
    <property type="molecule type" value="Genomic_DNA"/>
</dbReference>